<keyword evidence="1" id="KW-1133">Transmembrane helix</keyword>
<keyword evidence="1" id="KW-0472">Membrane</keyword>
<keyword evidence="4" id="KW-1185">Reference proteome</keyword>
<feature type="signal peptide" evidence="2">
    <location>
        <begin position="1"/>
        <end position="17"/>
    </location>
</feature>
<feature type="transmembrane region" description="Helical" evidence="1">
    <location>
        <begin position="214"/>
        <end position="236"/>
    </location>
</feature>
<dbReference type="Gene3D" id="1.10.3730.20">
    <property type="match status" value="1"/>
</dbReference>
<evidence type="ECO:0000256" key="2">
    <source>
        <dbReference type="SAM" id="SignalP"/>
    </source>
</evidence>
<proteinExistence type="predicted"/>
<feature type="transmembrane region" description="Helical" evidence="1">
    <location>
        <begin position="122"/>
        <end position="141"/>
    </location>
</feature>
<keyword evidence="1" id="KW-0812">Transmembrane</keyword>
<feature type="transmembrane region" description="Helical" evidence="1">
    <location>
        <begin position="33"/>
        <end position="54"/>
    </location>
</feature>
<evidence type="ECO:0008006" key="5">
    <source>
        <dbReference type="Google" id="ProtNLM"/>
    </source>
</evidence>
<sequence>MLLLGVTLALGSAVAHAAWNTASKTIAPAGRPALWAVAIVESCLVVTVTAVVMIVRGHGITVTGELLLLSLGSTAMHALTMGLVQVAYQDFDVSQIYPLSRGLAPVVVALTGMVVLGQWLSWAQWGGVLLMAAAVGALLFETIRTKGSLQAKPLLWSGCIAAAIAGYTTYDGWVVVERGLDPIAYYAVGTVVQVALWSVVVRGKYAEGLRQLRIHARTVAVLAVLVPTSYVLSLYATLHAPVSLVAAVRSSSLIWVALSAALVLREPIGTVRVAATILAAAAVVTMVV</sequence>
<evidence type="ECO:0000313" key="4">
    <source>
        <dbReference type="Proteomes" id="UP000033772"/>
    </source>
</evidence>
<dbReference type="InterPro" id="IPR037185">
    <property type="entry name" value="EmrE-like"/>
</dbReference>
<dbReference type="EMBL" id="JZDQ02000007">
    <property type="protein sequence ID" value="OIJ27580.1"/>
    <property type="molecule type" value="Genomic_DNA"/>
</dbReference>
<name>A0A1J4N7U5_9ACTN</name>
<feature type="transmembrane region" description="Helical" evidence="1">
    <location>
        <begin position="153"/>
        <end position="170"/>
    </location>
</feature>
<comment type="caution">
    <text evidence="3">The sequence shown here is derived from an EMBL/GenBank/DDBJ whole genome shotgun (WGS) entry which is preliminary data.</text>
</comment>
<reference evidence="3" key="1">
    <citation type="submission" date="2016-10" db="EMBL/GenBank/DDBJ databases">
        <title>Draft Genome Sequence of Nocardioides luteus Strain BAFB, an Alkane-Degrading Bacterium Isolated from JP-7 Polluted Soil.</title>
        <authorList>
            <person name="Brown L."/>
            <person name="Ruiz O.N."/>
            <person name="Gunasekera T."/>
        </authorList>
    </citation>
    <scope>NUCLEOTIDE SEQUENCE [LARGE SCALE GENOMIC DNA]</scope>
    <source>
        <strain evidence="3">BAFB</strain>
    </source>
</reference>
<feature type="transmembrane region" description="Helical" evidence="1">
    <location>
        <begin position="66"/>
        <end position="88"/>
    </location>
</feature>
<keyword evidence="2" id="KW-0732">Signal</keyword>
<accession>A0A1J4N7U5</accession>
<feature type="chain" id="PRO_5009630626" description="EamA domain-containing protein" evidence="2">
    <location>
        <begin position="18"/>
        <end position="288"/>
    </location>
</feature>
<dbReference type="SUPFAM" id="SSF103481">
    <property type="entry name" value="Multidrug resistance efflux transporter EmrE"/>
    <property type="match status" value="2"/>
</dbReference>
<dbReference type="AlphaFoldDB" id="A0A1J4N7U5"/>
<feature type="transmembrane region" description="Helical" evidence="1">
    <location>
        <begin position="242"/>
        <end position="264"/>
    </location>
</feature>
<feature type="transmembrane region" description="Helical" evidence="1">
    <location>
        <begin position="182"/>
        <end position="202"/>
    </location>
</feature>
<dbReference type="Proteomes" id="UP000033772">
    <property type="component" value="Unassembled WGS sequence"/>
</dbReference>
<protein>
    <recommendedName>
        <fullName evidence="5">EamA domain-containing protein</fullName>
    </recommendedName>
</protein>
<gene>
    <name evidence="3" type="ORF">UG56_006060</name>
</gene>
<dbReference type="STRING" id="1844.UG56_006060"/>
<feature type="transmembrane region" description="Helical" evidence="1">
    <location>
        <begin position="271"/>
        <end position="287"/>
    </location>
</feature>
<evidence type="ECO:0000256" key="1">
    <source>
        <dbReference type="SAM" id="Phobius"/>
    </source>
</evidence>
<dbReference type="RefSeq" id="WP_045549912.1">
    <property type="nucleotide sequence ID" value="NZ_JZDQ02000007.1"/>
</dbReference>
<evidence type="ECO:0000313" key="3">
    <source>
        <dbReference type="EMBL" id="OIJ27580.1"/>
    </source>
</evidence>
<organism evidence="3 4">
    <name type="scientific">Nocardioides luteus</name>
    <dbReference type="NCBI Taxonomy" id="1844"/>
    <lineage>
        <taxon>Bacteria</taxon>
        <taxon>Bacillati</taxon>
        <taxon>Actinomycetota</taxon>
        <taxon>Actinomycetes</taxon>
        <taxon>Propionibacteriales</taxon>
        <taxon>Nocardioidaceae</taxon>
        <taxon>Nocardioides</taxon>
    </lineage>
</organism>
<dbReference type="OrthoDB" id="9783707at2"/>